<dbReference type="EMBL" id="NEDP02000696">
    <property type="protein sequence ID" value="OWF55342.1"/>
    <property type="molecule type" value="Genomic_DNA"/>
</dbReference>
<name>A0A210R318_MIZYE</name>
<evidence type="ECO:0000313" key="3">
    <source>
        <dbReference type="Proteomes" id="UP000242188"/>
    </source>
</evidence>
<feature type="compositionally biased region" description="Acidic residues" evidence="1">
    <location>
        <begin position="71"/>
        <end position="92"/>
    </location>
</feature>
<gene>
    <name evidence="2" type="ORF">KP79_PYT16652</name>
</gene>
<reference evidence="2 3" key="1">
    <citation type="journal article" date="2017" name="Nat. Ecol. Evol.">
        <title>Scallop genome provides insights into evolution of bilaterian karyotype and development.</title>
        <authorList>
            <person name="Wang S."/>
            <person name="Zhang J."/>
            <person name="Jiao W."/>
            <person name="Li J."/>
            <person name="Xun X."/>
            <person name="Sun Y."/>
            <person name="Guo X."/>
            <person name="Huan P."/>
            <person name="Dong B."/>
            <person name="Zhang L."/>
            <person name="Hu X."/>
            <person name="Sun X."/>
            <person name="Wang J."/>
            <person name="Zhao C."/>
            <person name="Wang Y."/>
            <person name="Wang D."/>
            <person name="Huang X."/>
            <person name="Wang R."/>
            <person name="Lv J."/>
            <person name="Li Y."/>
            <person name="Zhang Z."/>
            <person name="Liu B."/>
            <person name="Lu W."/>
            <person name="Hui Y."/>
            <person name="Liang J."/>
            <person name="Zhou Z."/>
            <person name="Hou R."/>
            <person name="Li X."/>
            <person name="Liu Y."/>
            <person name="Li H."/>
            <person name="Ning X."/>
            <person name="Lin Y."/>
            <person name="Zhao L."/>
            <person name="Xing Q."/>
            <person name="Dou J."/>
            <person name="Li Y."/>
            <person name="Mao J."/>
            <person name="Guo H."/>
            <person name="Dou H."/>
            <person name="Li T."/>
            <person name="Mu C."/>
            <person name="Jiang W."/>
            <person name="Fu Q."/>
            <person name="Fu X."/>
            <person name="Miao Y."/>
            <person name="Liu J."/>
            <person name="Yu Q."/>
            <person name="Li R."/>
            <person name="Liao H."/>
            <person name="Li X."/>
            <person name="Kong Y."/>
            <person name="Jiang Z."/>
            <person name="Chourrout D."/>
            <person name="Li R."/>
            <person name="Bao Z."/>
        </authorList>
    </citation>
    <scope>NUCLEOTIDE SEQUENCE [LARGE SCALE GENOMIC DNA]</scope>
    <source>
        <strain evidence="2 3">PY_sf001</strain>
    </source>
</reference>
<dbReference type="Pfam" id="PF15364">
    <property type="entry name" value="PAXIP1_C"/>
    <property type="match status" value="1"/>
</dbReference>
<evidence type="ECO:0000256" key="1">
    <source>
        <dbReference type="SAM" id="MobiDB-lite"/>
    </source>
</evidence>
<dbReference type="AlphaFoldDB" id="A0A210R318"/>
<dbReference type="InterPro" id="IPR028213">
    <property type="entry name" value="PA1"/>
</dbReference>
<dbReference type="PANTHER" id="PTHR28467:SF1">
    <property type="entry name" value="PAXIP1-ASSOCIATED GLUTAMATE-RICH PROTEIN 1"/>
    <property type="match status" value="1"/>
</dbReference>
<feature type="region of interest" description="Disordered" evidence="1">
    <location>
        <begin position="57"/>
        <end position="339"/>
    </location>
</feature>
<feature type="compositionally biased region" description="Polar residues" evidence="1">
    <location>
        <begin position="245"/>
        <end position="260"/>
    </location>
</feature>
<comment type="caution">
    <text evidence="2">The sequence shown here is derived from an EMBL/GenBank/DDBJ whole genome shotgun (WGS) entry which is preliminary data.</text>
</comment>
<feature type="compositionally biased region" description="Low complexity" evidence="1">
    <location>
        <begin position="183"/>
        <end position="202"/>
    </location>
</feature>
<evidence type="ECO:0000313" key="2">
    <source>
        <dbReference type="EMBL" id="OWF55342.1"/>
    </source>
</evidence>
<dbReference type="STRING" id="6573.A0A210R318"/>
<dbReference type="Proteomes" id="UP000242188">
    <property type="component" value="Unassembled WGS sequence"/>
</dbReference>
<feature type="compositionally biased region" description="Basic and acidic residues" evidence="1">
    <location>
        <begin position="25"/>
        <end position="36"/>
    </location>
</feature>
<proteinExistence type="predicted"/>
<keyword evidence="3" id="KW-1185">Reference proteome</keyword>
<feature type="compositionally biased region" description="Pro residues" evidence="1">
    <location>
        <begin position="327"/>
        <end position="339"/>
    </location>
</feature>
<dbReference type="GO" id="GO:0044666">
    <property type="term" value="C:MLL3/4 complex"/>
    <property type="evidence" value="ECO:0007669"/>
    <property type="project" value="TreeGrafter"/>
</dbReference>
<feature type="region of interest" description="Disordered" evidence="1">
    <location>
        <begin position="1"/>
        <end position="36"/>
    </location>
</feature>
<feature type="compositionally biased region" description="Polar residues" evidence="1">
    <location>
        <begin position="227"/>
        <end position="237"/>
    </location>
</feature>
<dbReference type="OrthoDB" id="10067843at2759"/>
<dbReference type="GO" id="GO:0030331">
    <property type="term" value="F:nuclear estrogen receptor binding"/>
    <property type="evidence" value="ECO:0007669"/>
    <property type="project" value="TreeGrafter"/>
</dbReference>
<organism evidence="2 3">
    <name type="scientific">Mizuhopecten yessoensis</name>
    <name type="common">Japanese scallop</name>
    <name type="synonym">Patinopecten yessoensis</name>
    <dbReference type="NCBI Taxonomy" id="6573"/>
    <lineage>
        <taxon>Eukaryota</taxon>
        <taxon>Metazoa</taxon>
        <taxon>Spiralia</taxon>
        <taxon>Lophotrochozoa</taxon>
        <taxon>Mollusca</taxon>
        <taxon>Bivalvia</taxon>
        <taxon>Autobranchia</taxon>
        <taxon>Pteriomorphia</taxon>
        <taxon>Pectinida</taxon>
        <taxon>Pectinoidea</taxon>
        <taxon>Pectinidae</taxon>
        <taxon>Mizuhopecten</taxon>
    </lineage>
</organism>
<accession>A0A210R318</accession>
<dbReference type="GO" id="GO:0033148">
    <property type="term" value="P:positive regulation of intracellular estrogen receptor signaling pathway"/>
    <property type="evidence" value="ECO:0007669"/>
    <property type="project" value="TreeGrafter"/>
</dbReference>
<dbReference type="PANTHER" id="PTHR28467">
    <property type="entry name" value="PAXIP1-ASSOCIATED GLUTAMATE-RICH PROTEIN 1"/>
    <property type="match status" value="1"/>
</dbReference>
<dbReference type="GO" id="GO:1902808">
    <property type="term" value="P:positive regulation of cell cycle G1/S phase transition"/>
    <property type="evidence" value="ECO:0007669"/>
    <property type="project" value="TreeGrafter"/>
</dbReference>
<feature type="compositionally biased region" description="Polar residues" evidence="1">
    <location>
        <begin position="276"/>
        <end position="321"/>
    </location>
</feature>
<protein>
    <submittedName>
        <fullName evidence="2">PAXIP1-associated glutamate-rich protein 1</fullName>
    </submittedName>
</protein>
<sequence length="339" mass="36100">MGLIGGGSETEKKTWCVEGSDDEKYDPSESGKGIWEPKPEDILKLFEKIEKEKVLELSWKCPGRRPPKGAEEEDMDATQDPSVEVEPEEAEEEPKPQQPTEFDFDEDEFDTATKVTPRRTPGVKTPKSQKKVARMDKVLQDMMMQRIQNAAEKQARRQGRSPGSTPAGRVRMGMSPGSGGHRSPGSSPASSPAPVRPGSSPGMGMRLSRPAMSMPTRPTMEAGMTTPVRSMPSTDIGQTPPPPWSASNTNINGTPPTQARPSKDLGNPPVGIPQGGTPQTSHGSASTSSVMSTLPSNNIAVNSALTATPTGQRVGTDTVMNSAREFPPLPPPPPEGGGV</sequence>